<dbReference type="InterPro" id="IPR011990">
    <property type="entry name" value="TPR-like_helical_dom_sf"/>
</dbReference>
<dbReference type="PROSITE" id="PS50005">
    <property type="entry name" value="TPR"/>
    <property type="match status" value="1"/>
</dbReference>
<gene>
    <name evidence="3" type="ORF">JIN87_17390</name>
</gene>
<feature type="signal peptide" evidence="2">
    <location>
        <begin position="1"/>
        <end position="23"/>
    </location>
</feature>
<dbReference type="EMBL" id="JAENIL010000033">
    <property type="protein sequence ID" value="MBK1878658.1"/>
    <property type="molecule type" value="Genomic_DNA"/>
</dbReference>
<comment type="caution">
    <text evidence="3">The sequence shown here is derived from an EMBL/GenBank/DDBJ whole genome shotgun (WGS) entry which is preliminary data.</text>
</comment>
<dbReference type="Gene3D" id="1.25.40.10">
    <property type="entry name" value="Tetratricopeptide repeat domain"/>
    <property type="match status" value="2"/>
</dbReference>
<evidence type="ECO:0000256" key="2">
    <source>
        <dbReference type="SAM" id="SignalP"/>
    </source>
</evidence>
<name>A0A934S422_9BACT</name>
<dbReference type="Proteomes" id="UP000617628">
    <property type="component" value="Unassembled WGS sequence"/>
</dbReference>
<protein>
    <recommendedName>
        <fullName evidence="5">Tetratricopeptide repeat protein</fullName>
    </recommendedName>
</protein>
<evidence type="ECO:0000313" key="4">
    <source>
        <dbReference type="Proteomes" id="UP000617628"/>
    </source>
</evidence>
<dbReference type="RefSeq" id="WP_200356870.1">
    <property type="nucleotide sequence ID" value="NZ_JAENIL010000033.1"/>
</dbReference>
<proteinExistence type="predicted"/>
<evidence type="ECO:0000313" key="3">
    <source>
        <dbReference type="EMBL" id="MBK1878658.1"/>
    </source>
</evidence>
<keyword evidence="4" id="KW-1185">Reference proteome</keyword>
<reference evidence="3" key="1">
    <citation type="submission" date="2021-01" db="EMBL/GenBank/DDBJ databases">
        <title>Modified the classification status of verrucomicrobia.</title>
        <authorList>
            <person name="Feng X."/>
        </authorList>
    </citation>
    <scope>NUCLEOTIDE SEQUENCE</scope>
    <source>
        <strain evidence="3">KCTC 13126</strain>
    </source>
</reference>
<dbReference type="Pfam" id="PF13181">
    <property type="entry name" value="TPR_8"/>
    <property type="match status" value="1"/>
</dbReference>
<sequence>MKMLPKSVAVAVATLVLPFFSFAGEMEELRSAVEKSDWGSGKSIGEALTATETENGEAFYLLGKSLVGLKENEAAVVALKRANELVSGNADYLADYGYALIMRGQEMNMFQAGPTFLRAMDQYKAAVEVNPDHMGAHIGLARYYMNAPAIGGGSMVKAKEHAAEVARINPFRGHIESAEIAKKENRFADVEAEYAAAIALDPKQGWVHFELAKQQQASGKMMEAKASYEKALELNPEHQGAKKALEAFGG</sequence>
<evidence type="ECO:0000256" key="1">
    <source>
        <dbReference type="PROSITE-ProRule" id="PRU00339"/>
    </source>
</evidence>
<dbReference type="SUPFAM" id="SSF48452">
    <property type="entry name" value="TPR-like"/>
    <property type="match status" value="1"/>
</dbReference>
<organism evidence="3 4">
    <name type="scientific">Pelagicoccus mobilis</name>
    <dbReference type="NCBI Taxonomy" id="415221"/>
    <lineage>
        <taxon>Bacteria</taxon>
        <taxon>Pseudomonadati</taxon>
        <taxon>Verrucomicrobiota</taxon>
        <taxon>Opitutia</taxon>
        <taxon>Puniceicoccales</taxon>
        <taxon>Pelagicoccaceae</taxon>
        <taxon>Pelagicoccus</taxon>
    </lineage>
</organism>
<dbReference type="AlphaFoldDB" id="A0A934S422"/>
<dbReference type="SMART" id="SM00028">
    <property type="entry name" value="TPR"/>
    <property type="match status" value="3"/>
</dbReference>
<dbReference type="InterPro" id="IPR019734">
    <property type="entry name" value="TPR_rpt"/>
</dbReference>
<keyword evidence="2" id="KW-0732">Signal</keyword>
<feature type="chain" id="PRO_5038063483" description="Tetratricopeptide repeat protein" evidence="2">
    <location>
        <begin position="24"/>
        <end position="250"/>
    </location>
</feature>
<feature type="repeat" description="TPR" evidence="1">
    <location>
        <begin position="205"/>
        <end position="238"/>
    </location>
</feature>
<evidence type="ECO:0008006" key="5">
    <source>
        <dbReference type="Google" id="ProtNLM"/>
    </source>
</evidence>
<accession>A0A934S422</accession>
<keyword evidence="1" id="KW-0802">TPR repeat</keyword>